<dbReference type="EMBL" id="ADBJ01000020">
    <property type="protein sequence ID" value="EFA82195.1"/>
    <property type="molecule type" value="Genomic_DNA"/>
</dbReference>
<dbReference type="RefSeq" id="XP_020434312.1">
    <property type="nucleotide sequence ID" value="XM_020575517.1"/>
</dbReference>
<reference evidence="1 2" key="1">
    <citation type="journal article" date="2011" name="Genome Res.">
        <title>Phylogeny-wide analysis of social amoeba genomes highlights ancient origins for complex intercellular communication.</title>
        <authorList>
            <person name="Heidel A.J."/>
            <person name="Lawal H.M."/>
            <person name="Felder M."/>
            <person name="Schilde C."/>
            <person name="Helps N.R."/>
            <person name="Tunggal B."/>
            <person name="Rivero F."/>
            <person name="John U."/>
            <person name="Schleicher M."/>
            <person name="Eichinger L."/>
            <person name="Platzer M."/>
            <person name="Noegel A.A."/>
            <person name="Schaap P."/>
            <person name="Gloeckner G."/>
        </authorList>
    </citation>
    <scope>NUCLEOTIDE SEQUENCE [LARGE SCALE GENOMIC DNA]</scope>
    <source>
        <strain evidence="2">ATCC 26659 / Pp 5 / PN500</strain>
    </source>
</reference>
<organism evidence="1 2">
    <name type="scientific">Heterostelium pallidum (strain ATCC 26659 / Pp 5 / PN500)</name>
    <name type="common">Cellular slime mold</name>
    <name type="synonym">Polysphondylium pallidum</name>
    <dbReference type="NCBI Taxonomy" id="670386"/>
    <lineage>
        <taxon>Eukaryota</taxon>
        <taxon>Amoebozoa</taxon>
        <taxon>Evosea</taxon>
        <taxon>Eumycetozoa</taxon>
        <taxon>Dictyostelia</taxon>
        <taxon>Acytosteliales</taxon>
        <taxon>Acytosteliaceae</taxon>
        <taxon>Heterostelium</taxon>
    </lineage>
</organism>
<comment type="caution">
    <text evidence="1">The sequence shown here is derived from an EMBL/GenBank/DDBJ whole genome shotgun (WGS) entry which is preliminary data.</text>
</comment>
<gene>
    <name evidence="1" type="ORF">PPL_04617</name>
</gene>
<proteinExistence type="predicted"/>
<dbReference type="GeneID" id="31360104"/>
<accession>D3B827</accession>
<name>D3B827_HETP5</name>
<evidence type="ECO:0000313" key="2">
    <source>
        <dbReference type="Proteomes" id="UP000001396"/>
    </source>
</evidence>
<sequence length="60" mass="6580">MQFSCSSGSSINDPALAENAYLSNIPDCPSFLKSSLVRGSKNPATFPIVEWSIFEILKRD</sequence>
<dbReference type="Proteomes" id="UP000001396">
    <property type="component" value="Unassembled WGS sequence"/>
</dbReference>
<dbReference type="InParanoid" id="D3B827"/>
<keyword evidence="2" id="KW-1185">Reference proteome</keyword>
<protein>
    <submittedName>
        <fullName evidence="1">Uncharacterized protein</fullName>
    </submittedName>
</protein>
<dbReference type="AlphaFoldDB" id="D3B827"/>
<evidence type="ECO:0000313" key="1">
    <source>
        <dbReference type="EMBL" id="EFA82195.1"/>
    </source>
</evidence>